<dbReference type="Proteomes" id="UP000092649">
    <property type="component" value="Unassembled WGS sequence"/>
</dbReference>
<dbReference type="OrthoDB" id="9782449at2"/>
<dbReference type="PRINTS" id="PR00413">
    <property type="entry name" value="HADHALOGNASE"/>
</dbReference>
<evidence type="ECO:0000256" key="3">
    <source>
        <dbReference type="ARBA" id="ARBA00022723"/>
    </source>
</evidence>
<evidence type="ECO:0000313" key="5">
    <source>
        <dbReference type="EMBL" id="OBW95299.1"/>
    </source>
</evidence>
<dbReference type="EMBL" id="JTJL01000013">
    <property type="protein sequence ID" value="OBW95299.1"/>
    <property type="molecule type" value="Genomic_DNA"/>
</dbReference>
<dbReference type="SFLD" id="SFLDS00003">
    <property type="entry name" value="Haloacid_Dehalogenase"/>
    <property type="match status" value="1"/>
</dbReference>
<evidence type="ECO:0000313" key="6">
    <source>
        <dbReference type="Proteomes" id="UP000092649"/>
    </source>
</evidence>
<dbReference type="AlphaFoldDB" id="A0A1A7P244"/>
<dbReference type="GO" id="GO:0003824">
    <property type="term" value="F:catalytic activity"/>
    <property type="evidence" value="ECO:0007669"/>
    <property type="project" value="UniProtKB-ARBA"/>
</dbReference>
<dbReference type="NCBIfam" id="TIGR01509">
    <property type="entry name" value="HAD-SF-IA-v3"/>
    <property type="match status" value="1"/>
</dbReference>
<keyword evidence="4" id="KW-0460">Magnesium</keyword>
<evidence type="ECO:0008006" key="7">
    <source>
        <dbReference type="Google" id="ProtNLM"/>
    </source>
</evidence>
<dbReference type="InterPro" id="IPR051600">
    <property type="entry name" value="Beta-PGM-like"/>
</dbReference>
<reference evidence="5 6" key="1">
    <citation type="submission" date="2014-11" db="EMBL/GenBank/DDBJ databases">
        <title>Pan-genome of Gallibacterium spp.</title>
        <authorList>
            <person name="Kudirkiene E."/>
            <person name="Bojesen A.M."/>
        </authorList>
    </citation>
    <scope>NUCLEOTIDE SEQUENCE [LARGE SCALE GENOMIC DNA]</scope>
    <source>
        <strain evidence="5 6">F150</strain>
    </source>
</reference>
<sequence>MDKKNKLAVFDLDGTLYDTTVVNFNSYVVAMQKYGFSPSIDYQYFKTFCNGRNYKVFLPEIIEKISIGDMERIHREKLNIYKQYLHYSKRNNHLFHILQSIKNEYITAIATTASRHNTLDILEKFGDIELFDFIITKEDVSNTKPDPECYILAMNIAAATPENTLIFEDSEVGLNAAKLSKASYIQIFGFN</sequence>
<gene>
    <name evidence="5" type="ORF">QS62_04060</name>
</gene>
<dbReference type="Pfam" id="PF13419">
    <property type="entry name" value="HAD_2"/>
    <property type="match status" value="1"/>
</dbReference>
<dbReference type="InterPro" id="IPR023214">
    <property type="entry name" value="HAD_sf"/>
</dbReference>
<keyword evidence="6" id="KW-1185">Reference proteome</keyword>
<dbReference type="InterPro" id="IPR036412">
    <property type="entry name" value="HAD-like_sf"/>
</dbReference>
<dbReference type="GO" id="GO:0046872">
    <property type="term" value="F:metal ion binding"/>
    <property type="evidence" value="ECO:0007669"/>
    <property type="project" value="UniProtKB-KW"/>
</dbReference>
<dbReference type="PANTHER" id="PTHR46193:SF21">
    <property type="entry name" value="SLL1138 PROTEIN"/>
    <property type="match status" value="1"/>
</dbReference>
<comment type="caution">
    <text evidence="5">The sequence shown here is derived from an EMBL/GenBank/DDBJ whole genome shotgun (WGS) entry which is preliminary data.</text>
</comment>
<dbReference type="SFLD" id="SFLDG01129">
    <property type="entry name" value="C1.5:_HAD__Beta-PGM__Phosphata"/>
    <property type="match status" value="1"/>
</dbReference>
<keyword evidence="3" id="KW-0479">Metal-binding</keyword>
<dbReference type="InterPro" id="IPR041492">
    <property type="entry name" value="HAD_2"/>
</dbReference>
<accession>A0A1A7P244</accession>
<dbReference type="Gene3D" id="3.40.50.1000">
    <property type="entry name" value="HAD superfamily/HAD-like"/>
    <property type="match status" value="1"/>
</dbReference>
<comment type="cofactor">
    <cofactor evidence="1">
        <name>Mg(2+)</name>
        <dbReference type="ChEBI" id="CHEBI:18420"/>
    </cofactor>
</comment>
<dbReference type="InterPro" id="IPR023198">
    <property type="entry name" value="PGP-like_dom2"/>
</dbReference>
<comment type="similarity">
    <text evidence="2">Belongs to the HAD-like hydrolase superfamily. CbbY/CbbZ/Gph/YieH family.</text>
</comment>
<dbReference type="PANTHER" id="PTHR46193">
    <property type="entry name" value="6-PHOSPHOGLUCONATE PHOSPHATASE"/>
    <property type="match status" value="1"/>
</dbReference>
<evidence type="ECO:0000256" key="4">
    <source>
        <dbReference type="ARBA" id="ARBA00022842"/>
    </source>
</evidence>
<proteinExistence type="inferred from homology"/>
<protein>
    <recommendedName>
        <fullName evidence="7">Phosphatase</fullName>
    </recommendedName>
</protein>
<name>A0A1A7P244_9PAST</name>
<evidence type="ECO:0000256" key="2">
    <source>
        <dbReference type="ARBA" id="ARBA00006171"/>
    </source>
</evidence>
<dbReference type="Gene3D" id="1.10.150.240">
    <property type="entry name" value="Putative phosphatase, domain 2"/>
    <property type="match status" value="1"/>
</dbReference>
<dbReference type="RefSeq" id="WP_066106318.1">
    <property type="nucleotide sequence ID" value="NZ_JTJL01000013.1"/>
</dbReference>
<organism evidence="5 6">
    <name type="scientific">Gallibacterium salpingitidis</name>
    <dbReference type="NCBI Taxonomy" id="505341"/>
    <lineage>
        <taxon>Bacteria</taxon>
        <taxon>Pseudomonadati</taxon>
        <taxon>Pseudomonadota</taxon>
        <taxon>Gammaproteobacteria</taxon>
        <taxon>Pasteurellales</taxon>
        <taxon>Pasteurellaceae</taxon>
        <taxon>Gallibacterium</taxon>
    </lineage>
</organism>
<evidence type="ECO:0000256" key="1">
    <source>
        <dbReference type="ARBA" id="ARBA00001946"/>
    </source>
</evidence>
<dbReference type="SUPFAM" id="SSF56784">
    <property type="entry name" value="HAD-like"/>
    <property type="match status" value="1"/>
</dbReference>
<dbReference type="InterPro" id="IPR006439">
    <property type="entry name" value="HAD-SF_hydro_IA"/>
</dbReference>